<evidence type="ECO:0000313" key="1">
    <source>
        <dbReference type="EMBL" id="MDK2563477.1"/>
    </source>
</evidence>
<proteinExistence type="predicted"/>
<sequence>MNYELIETYIDDLRKKDEHSIELKYITKIKYDLKKYLNELSEKSYYEYSRCYFLLMLINRYMQNKKNIKKLIEINRTVR</sequence>
<comment type="caution">
    <text evidence="1">The sequence shown here is derived from an EMBL/GenBank/DDBJ whole genome shotgun (WGS) entry which is preliminary data.</text>
</comment>
<protein>
    <submittedName>
        <fullName evidence="1">Uncharacterized protein</fullName>
    </submittedName>
</protein>
<keyword evidence="2" id="KW-1185">Reference proteome</keyword>
<dbReference type="EMBL" id="JASKYM010000002">
    <property type="protein sequence ID" value="MDK2563477.1"/>
    <property type="molecule type" value="Genomic_DNA"/>
</dbReference>
<gene>
    <name evidence="1" type="ORF">QOZ84_07935</name>
</gene>
<organism evidence="1 2">
    <name type="scientific">Romboutsia sedimentorum</name>
    <dbReference type="NCBI Taxonomy" id="1368474"/>
    <lineage>
        <taxon>Bacteria</taxon>
        <taxon>Bacillati</taxon>
        <taxon>Bacillota</taxon>
        <taxon>Clostridia</taxon>
        <taxon>Peptostreptococcales</taxon>
        <taxon>Peptostreptococcaceae</taxon>
        <taxon>Romboutsia</taxon>
    </lineage>
</organism>
<name>A0ABT7E990_9FIRM</name>
<dbReference type="Proteomes" id="UP001301012">
    <property type="component" value="Unassembled WGS sequence"/>
</dbReference>
<dbReference type="RefSeq" id="WP_284132417.1">
    <property type="nucleotide sequence ID" value="NZ_JASKYM010000002.1"/>
</dbReference>
<accession>A0ABT7E990</accession>
<reference evidence="1 2" key="1">
    <citation type="submission" date="2023-05" db="EMBL/GenBank/DDBJ databases">
        <title>Rombocin, a short stable natural nisin variant, displays selective antimicrobial activity against Listeria monocytogenes and employs dual mode of action to kill target bacterial strains.</title>
        <authorList>
            <person name="Wambui J."/>
            <person name="Stephan R."/>
            <person name="Kuipers O.P."/>
        </authorList>
    </citation>
    <scope>NUCLEOTIDE SEQUENCE [LARGE SCALE GENOMIC DNA]</scope>
    <source>
        <strain evidence="1 2">RC002</strain>
    </source>
</reference>
<evidence type="ECO:0000313" key="2">
    <source>
        <dbReference type="Proteomes" id="UP001301012"/>
    </source>
</evidence>